<protein>
    <submittedName>
        <fullName evidence="3">ABC transporter domain-containing protein</fullName>
    </submittedName>
</protein>
<feature type="compositionally biased region" description="Low complexity" evidence="1">
    <location>
        <begin position="215"/>
        <end position="228"/>
    </location>
</feature>
<feature type="compositionally biased region" description="Basic and acidic residues" evidence="1">
    <location>
        <begin position="250"/>
        <end position="260"/>
    </location>
</feature>
<feature type="compositionally biased region" description="Basic residues" evidence="1">
    <location>
        <begin position="1090"/>
        <end position="1101"/>
    </location>
</feature>
<feature type="compositionally biased region" description="Basic and acidic residues" evidence="1">
    <location>
        <begin position="87"/>
        <end position="111"/>
    </location>
</feature>
<evidence type="ECO:0000313" key="2">
    <source>
        <dbReference type="Proteomes" id="UP000038045"/>
    </source>
</evidence>
<dbReference type="Gene3D" id="3.40.50.300">
    <property type="entry name" value="P-loop containing nucleotide triphosphate hydrolases"/>
    <property type="match status" value="1"/>
</dbReference>
<feature type="region of interest" description="Disordered" evidence="1">
    <location>
        <begin position="993"/>
        <end position="1044"/>
    </location>
</feature>
<evidence type="ECO:0000313" key="3">
    <source>
        <dbReference type="WBParaSite" id="PTRK_0000156700.1"/>
    </source>
</evidence>
<feature type="compositionally biased region" description="Polar residues" evidence="1">
    <location>
        <begin position="996"/>
        <end position="1008"/>
    </location>
</feature>
<feature type="compositionally biased region" description="Low complexity" evidence="1">
    <location>
        <begin position="792"/>
        <end position="819"/>
    </location>
</feature>
<feature type="compositionally biased region" description="Basic residues" evidence="1">
    <location>
        <begin position="556"/>
        <end position="583"/>
    </location>
</feature>
<feature type="region of interest" description="Disordered" evidence="1">
    <location>
        <begin position="737"/>
        <end position="967"/>
    </location>
</feature>
<feature type="compositionally biased region" description="Basic residues" evidence="1">
    <location>
        <begin position="235"/>
        <end position="249"/>
    </location>
</feature>
<feature type="compositionally biased region" description="Basic residues" evidence="1">
    <location>
        <begin position="644"/>
        <end position="668"/>
    </location>
</feature>
<feature type="compositionally biased region" description="Basic and acidic residues" evidence="1">
    <location>
        <begin position="383"/>
        <end position="392"/>
    </location>
</feature>
<feature type="region of interest" description="Disordered" evidence="1">
    <location>
        <begin position="67"/>
        <end position="199"/>
    </location>
</feature>
<evidence type="ECO:0000256" key="1">
    <source>
        <dbReference type="SAM" id="MobiDB-lite"/>
    </source>
</evidence>
<feature type="compositionally biased region" description="Pro residues" evidence="1">
    <location>
        <begin position="1156"/>
        <end position="1165"/>
    </location>
</feature>
<dbReference type="WBParaSite" id="PTRK_0000156700.1">
    <property type="protein sequence ID" value="PTRK_0000156700.1"/>
    <property type="gene ID" value="PTRK_0000156700"/>
</dbReference>
<feature type="region of interest" description="Disordered" evidence="1">
    <location>
        <begin position="1056"/>
        <end position="1268"/>
    </location>
</feature>
<dbReference type="AlphaFoldDB" id="A0A0N4Z3S4"/>
<feature type="region of interest" description="Disordered" evidence="1">
    <location>
        <begin position="215"/>
        <end position="696"/>
    </location>
</feature>
<dbReference type="Proteomes" id="UP000038045">
    <property type="component" value="Unplaced"/>
</dbReference>
<name>A0A0N4Z3S4_PARTI</name>
<dbReference type="InterPro" id="IPR027417">
    <property type="entry name" value="P-loop_NTPase"/>
</dbReference>
<feature type="compositionally biased region" description="Basic and acidic residues" evidence="1">
    <location>
        <begin position="934"/>
        <end position="954"/>
    </location>
</feature>
<feature type="compositionally biased region" description="Basic residues" evidence="1">
    <location>
        <begin position="1056"/>
        <end position="1069"/>
    </location>
</feature>
<feature type="compositionally biased region" description="Basic and acidic residues" evidence="1">
    <location>
        <begin position="446"/>
        <end position="466"/>
    </location>
</feature>
<feature type="compositionally biased region" description="Low complexity" evidence="1">
    <location>
        <begin position="863"/>
        <end position="872"/>
    </location>
</feature>
<feature type="compositionally biased region" description="Basic residues" evidence="1">
    <location>
        <begin position="302"/>
        <end position="316"/>
    </location>
</feature>
<sequence>MCSAISSPEIERHTTLRRRPFRTCPSLYRAFRPAAKRAAAPDVFLFSYAWRLEGLRLRPDRRNDSAVLPAAADRRPGPGHCGRRRLSGSDRGDPRRVRFRQEPDRPVRPDHAAAASGRLRQVADRWKPGSGQGAGLPARHPVPGRNGAESEPADLPAAGRLAGAEAHRGGASCGARRADGDAGISRFRHRPAVDQPVRRRARMAALDRLRRTGDLGAAGDLGRLLPGPQADPRGRGQHSCRPGRRLRAHRPLDRGVRKPDPVAPCSAQRPAGRPARGLHHETQPVPRHCRRRRGGPVLPRRHDLRRRPVRPRSPRHRSVDAPGRPAGAGSSIGNGRTGARRAGASAERHALVGRIGPVRYPDRLQHRHDLRPGGGAQGRLAGRRPEAADHLHPVVSVLRHGGDGDRPAGRQRLLGGHADARPGDLAGLLPPEHGARNRAGYPQAEAGDRRRPPRPDPQPRPDDPPRRDRRPRRPVGVGQDPDLLRSRRPGSAGRARRGRRDSSGRPPHRQSGRGGMARRARRSHRHGVPGPPVLVQPGEDGGLHSDRVGATPSRPRQGRRPRPGRRNPTRHAPAGRRRLRRRLPAPVVGRATPTRHDRPGADQSARADPGRRADHGAGPDGPVADSGPVAASGPAGRRPDDHPRHRRRRRRLRPYRRHAGRRDRRGRPHGAGAVRAPASLHPQPAGRRPPGETDMTAPLLSIQNLGVAYGSGRDRRFVLRGAGFDLEPGQVMAIVGESGSGKRRPVASGQTLQDHAARHPDGLSGPRRQSESAPVDPHRAGRTADRGGQAGRRGATAAGRRTNGPRSSGPSPAGPAALRPVRRAETARRHRPRPVHGAAPADRRRGAFGPGLRQSGQGLRPTAGAEGSAESGHAVRLARHAQRAPHGRPRLRHRRRSGRRTGAGRRGPLPPQERLYAVVAGRRPQPGRRPGRPAPERRPGSRRADLGRGAGGRDGHHRRERPHAGAVPLMTPKRLRLFIAACLGAVLVAACGQGGASQPTPATGSQVLRPSRLPAVAGHLRRPDRHRRQRPAGAGPGDRMDAGRTDGLALQAARRRALLQRSPVRRRGCGRGLRLPALGSGQAQPDRLRSPRHRRSARRRAAGAGDPHRTARSGPAAPPGRHHDDRAEGPGRYGHGRLRPEAGRHRRLRHDRLGPAHPPPDPGPKPEVVAPRGGADTGPAVGRCGPVAGRPGGDGAAGAQRLPRPLHPRHAGEGLLLPQCGRRSGLAPARRSRASGAQLRRRQGGDRLPAAGKRQAVRPACGQGGVRL</sequence>
<keyword evidence="2" id="KW-1185">Reference proteome</keyword>
<feature type="compositionally biased region" description="Basic residues" evidence="1">
    <location>
        <begin position="1019"/>
        <end position="1030"/>
    </location>
</feature>
<feature type="compositionally biased region" description="Basic and acidic residues" evidence="1">
    <location>
        <begin position="608"/>
        <end position="617"/>
    </location>
</feature>
<feature type="compositionally biased region" description="Basic residues" evidence="1">
    <location>
        <begin position="506"/>
        <end position="527"/>
    </location>
</feature>
<dbReference type="SUPFAM" id="SSF52540">
    <property type="entry name" value="P-loop containing nucleoside triphosphate hydrolases"/>
    <property type="match status" value="1"/>
</dbReference>
<proteinExistence type="predicted"/>
<feature type="compositionally biased region" description="Basic and acidic residues" evidence="1">
    <location>
        <begin position="776"/>
        <end position="785"/>
    </location>
</feature>
<reference evidence="3" key="1">
    <citation type="submission" date="2017-02" db="UniProtKB">
        <authorList>
            <consortium name="WormBaseParasite"/>
        </authorList>
    </citation>
    <scope>IDENTIFICATION</scope>
</reference>
<feature type="compositionally biased region" description="Basic residues" evidence="1">
    <location>
        <begin position="876"/>
        <end position="903"/>
    </location>
</feature>
<accession>A0A0N4Z3S4</accession>
<organism evidence="2 3">
    <name type="scientific">Parastrongyloides trichosuri</name>
    <name type="common">Possum-specific nematode worm</name>
    <dbReference type="NCBI Taxonomy" id="131310"/>
    <lineage>
        <taxon>Eukaryota</taxon>
        <taxon>Metazoa</taxon>
        <taxon>Ecdysozoa</taxon>
        <taxon>Nematoda</taxon>
        <taxon>Chromadorea</taxon>
        <taxon>Rhabditida</taxon>
        <taxon>Tylenchina</taxon>
        <taxon>Panagrolaimomorpha</taxon>
        <taxon>Strongyloidoidea</taxon>
        <taxon>Strongyloididae</taxon>
        <taxon>Parastrongyloides</taxon>
    </lineage>
</organism>